<protein>
    <submittedName>
        <fullName evidence="2">Uncharacterized protein</fullName>
    </submittedName>
</protein>
<dbReference type="EMBL" id="JYDR01000030">
    <property type="protein sequence ID" value="KRY73851.1"/>
    <property type="molecule type" value="Genomic_DNA"/>
</dbReference>
<evidence type="ECO:0000313" key="2">
    <source>
        <dbReference type="EMBL" id="KRZ08697.1"/>
    </source>
</evidence>
<sequence length="114" mass="12751">MKSSFALQAKVSLLKTSLNIVHVCDLIAILLAVNPSQNLQEVQKNLFLANLISNRDIDIEKNQMQAIPYRVAGESLIFLMNCTPPEIFEVLKVASVCRMKLESSKMDFPELKGT</sequence>
<comment type="caution">
    <text evidence="2">The sequence shown here is derived from an EMBL/GenBank/DDBJ whole genome shotgun (WGS) entry which is preliminary data.</text>
</comment>
<accession>A0A0V1HE60</accession>
<organism evidence="2 5">
    <name type="scientific">Trichinella pseudospiralis</name>
    <name type="common">Parasitic roundworm</name>
    <dbReference type="NCBI Taxonomy" id="6337"/>
    <lineage>
        <taxon>Eukaryota</taxon>
        <taxon>Metazoa</taxon>
        <taxon>Ecdysozoa</taxon>
        <taxon>Nematoda</taxon>
        <taxon>Enoplea</taxon>
        <taxon>Dorylaimia</taxon>
        <taxon>Trichinellida</taxon>
        <taxon>Trichinellidae</taxon>
        <taxon>Trichinella</taxon>
    </lineage>
</organism>
<keyword evidence="5" id="KW-1185">Reference proteome</keyword>
<dbReference type="AlphaFoldDB" id="A0A0V1HE60"/>
<gene>
    <name evidence="1" type="ORF">T4A_7386</name>
    <name evidence="2" type="ORF">T4B_8273</name>
    <name evidence="3" type="ORF">T4C_12485</name>
</gene>
<evidence type="ECO:0000313" key="3">
    <source>
        <dbReference type="EMBL" id="KRZ28865.1"/>
    </source>
</evidence>
<dbReference type="EMBL" id="JYDS01000392">
    <property type="protein sequence ID" value="KRZ08697.1"/>
    <property type="molecule type" value="Genomic_DNA"/>
</dbReference>
<dbReference type="Proteomes" id="UP000054826">
    <property type="component" value="Unassembled WGS sequence"/>
</dbReference>
<dbReference type="Proteomes" id="UP000054632">
    <property type="component" value="Unassembled WGS sequence"/>
</dbReference>
<dbReference type="Proteomes" id="UP000054805">
    <property type="component" value="Unassembled WGS sequence"/>
</dbReference>
<reference evidence="4 5" key="1">
    <citation type="submission" date="2015-01" db="EMBL/GenBank/DDBJ databases">
        <title>Evolution of Trichinella species and genotypes.</title>
        <authorList>
            <person name="Korhonen P.K."/>
            <person name="Edoardo P."/>
            <person name="Giuseppe L.R."/>
            <person name="Gasser R.B."/>
        </authorList>
    </citation>
    <scope>NUCLEOTIDE SEQUENCE [LARGE SCALE GENOMIC DNA]</scope>
    <source>
        <strain evidence="1">ISS13</strain>
        <strain evidence="3">ISS176</strain>
        <strain evidence="2">ISS588</strain>
    </source>
</reference>
<dbReference type="EMBL" id="JYDV01000147">
    <property type="protein sequence ID" value="KRZ28865.1"/>
    <property type="molecule type" value="Genomic_DNA"/>
</dbReference>
<proteinExistence type="predicted"/>
<evidence type="ECO:0000313" key="4">
    <source>
        <dbReference type="Proteomes" id="UP000054632"/>
    </source>
</evidence>
<evidence type="ECO:0000313" key="5">
    <source>
        <dbReference type="Proteomes" id="UP000054805"/>
    </source>
</evidence>
<name>A0A0V1HE60_TRIPS</name>
<evidence type="ECO:0000313" key="1">
    <source>
        <dbReference type="EMBL" id="KRY73851.1"/>
    </source>
</evidence>